<dbReference type="AlphaFoldDB" id="A0A346Y672"/>
<sequence>MVAVALEDKFVDTSASLSRLAEQVATGELALPELQRPFVWKNVDVRDLFDSLFRGYPVGNIMTWRTRSESVRTIGTDTKEADPSLLLIDGQQRVTSIYAVLHGAEVLNKDYKSQRIRIAFNPLTGRFETSNSAIAKNAEWIPDITKAFAENAFTVVNGYVEGLKATGRDLTDTELATVQTHLSRLTDLPKFKLAVVELKEHADVEDVAEVFVRTNNGGKSLGQSDFVLTLMSVHAQKDRIALEEWVRAAHTDSPYKAARTPHNPHILPDATQLVRVVAAVAFRRAALSDVYAFLRGDDDTQTRAERFAAWSVAQEEVLSTHHWHEFLRVLDTAGYRSSRQVNSDFAVLATYAIWTHGRQRGIDRRHLQNLMARWFYAASVTGRYSGSGESTLAADLYAMTRDDVDLISATERRLAAIMTPDFFTTSLPEALDSRSWSNRALMAYEAAQVVIDAPVLFAPNDERVSHRLGPSTAAKGIERHHLFPKAYLRHQTGLSGAQWSALANRPANAALVDWVENGDISDDAPAHYWPLHADTLPHATLAAQMADHALYDGWWTDDYDTFCETRRKLMADVIHRGYQTLVDRSPVAPDVEPEDAPIVVGDGHSTPHATSVDRSHISLADLIAAELLFADETITHLRSTAPGSGTVSTDGAIILDGVRYATPSGAGATLANGNVNGWETWAVERNGTYVRLDDLRDAYLESTSLPPATD</sequence>
<dbReference type="PANTHER" id="PTHR37292:SF2">
    <property type="entry name" value="DUF262 DOMAIN-CONTAINING PROTEIN"/>
    <property type="match status" value="1"/>
</dbReference>
<reference evidence="3 4" key="1">
    <citation type="submission" date="2018-09" db="EMBL/GenBank/DDBJ databases">
        <title>Complete genome sequence of Euzebya sp. DY32-46 isolated from seawater of Pacific Ocean.</title>
        <authorList>
            <person name="Xu L."/>
            <person name="Wu Y.-H."/>
            <person name="Xu X.-W."/>
        </authorList>
    </citation>
    <scope>NUCLEOTIDE SEQUENCE [LARGE SCALE GENOMIC DNA]</scope>
    <source>
        <strain evidence="3 4">DY32-46</strain>
        <plasmid evidence="4">pedy32-46i</plasmid>
    </source>
</reference>
<name>A0A346Y672_9ACTN</name>
<evidence type="ECO:0000313" key="4">
    <source>
        <dbReference type="Proteomes" id="UP000264006"/>
    </source>
</evidence>
<feature type="domain" description="RAMA" evidence="2">
    <location>
        <begin position="605"/>
        <end position="703"/>
    </location>
</feature>
<dbReference type="Pfam" id="PF18755">
    <property type="entry name" value="RAMA"/>
    <property type="match status" value="1"/>
</dbReference>
<evidence type="ECO:0000259" key="1">
    <source>
        <dbReference type="Pfam" id="PF03235"/>
    </source>
</evidence>
<geneLocation type="plasmid" evidence="4">
    <name>pedy32-46i</name>
</geneLocation>
<feature type="domain" description="GmrSD restriction endonucleases N-terminal" evidence="1">
    <location>
        <begin position="26"/>
        <end position="228"/>
    </location>
</feature>
<dbReference type="InterPro" id="IPR004919">
    <property type="entry name" value="GmrSD_N"/>
</dbReference>
<gene>
    <name evidence="3" type="ORF">DVS28_b0199</name>
</gene>
<evidence type="ECO:0000313" key="3">
    <source>
        <dbReference type="EMBL" id="AXV09969.1"/>
    </source>
</evidence>
<dbReference type="EMBL" id="CP031166">
    <property type="protein sequence ID" value="AXV09969.1"/>
    <property type="molecule type" value="Genomic_DNA"/>
</dbReference>
<dbReference type="KEGG" id="euz:DVS28_b0199"/>
<accession>A0A346Y672</accession>
<keyword evidence="3" id="KW-0614">Plasmid</keyword>
<proteinExistence type="predicted"/>
<protein>
    <recommendedName>
        <fullName evidence="5">DUF262 domain-containing protein</fullName>
    </recommendedName>
</protein>
<evidence type="ECO:0000259" key="2">
    <source>
        <dbReference type="Pfam" id="PF18755"/>
    </source>
</evidence>
<dbReference type="InterPro" id="IPR040843">
    <property type="entry name" value="RAMA"/>
</dbReference>
<evidence type="ECO:0008006" key="5">
    <source>
        <dbReference type="Google" id="ProtNLM"/>
    </source>
</evidence>
<dbReference type="RefSeq" id="WP_164711101.1">
    <property type="nucleotide sequence ID" value="NZ_CP031166.1"/>
</dbReference>
<organism evidence="3 4">
    <name type="scientific">Euzebya pacifica</name>
    <dbReference type="NCBI Taxonomy" id="1608957"/>
    <lineage>
        <taxon>Bacteria</taxon>
        <taxon>Bacillati</taxon>
        <taxon>Actinomycetota</taxon>
        <taxon>Nitriliruptoria</taxon>
        <taxon>Euzebyales</taxon>
    </lineage>
</organism>
<dbReference type="PANTHER" id="PTHR37292">
    <property type="entry name" value="VNG6097C"/>
    <property type="match status" value="1"/>
</dbReference>
<keyword evidence="4" id="KW-1185">Reference proteome</keyword>
<dbReference type="Proteomes" id="UP000264006">
    <property type="component" value="Plasmid pEDY32-46I"/>
</dbReference>
<dbReference type="Pfam" id="PF03235">
    <property type="entry name" value="GmrSD_N"/>
    <property type="match status" value="1"/>
</dbReference>